<dbReference type="HOGENOM" id="CLU_016047_3_1_11"/>
<dbReference type="PROSITE" id="PS50928">
    <property type="entry name" value="ABC_TM1"/>
    <property type="match status" value="1"/>
</dbReference>
<dbReference type="KEGG" id="cwo:Cwoe_0815"/>
<name>D3FAH9_CONWI</name>
<evidence type="ECO:0000256" key="2">
    <source>
        <dbReference type="ARBA" id="ARBA00022448"/>
    </source>
</evidence>
<feature type="transmembrane region" description="Helical" evidence="8">
    <location>
        <begin position="24"/>
        <end position="49"/>
    </location>
</feature>
<evidence type="ECO:0000256" key="6">
    <source>
        <dbReference type="ARBA" id="ARBA00022989"/>
    </source>
</evidence>
<comment type="subcellular location">
    <subcellularLocation>
        <location evidence="1">Cell inner membrane</location>
        <topology evidence="1">Multi-pass membrane protein</topology>
    </subcellularLocation>
    <subcellularLocation>
        <location evidence="8">Cell membrane</location>
        <topology evidence="8">Multi-pass membrane protein</topology>
    </subcellularLocation>
</comment>
<keyword evidence="4" id="KW-0997">Cell inner membrane</keyword>
<comment type="similarity">
    <text evidence="8">Belongs to the binding-protein-dependent transport system permease family.</text>
</comment>
<reference evidence="10 11" key="1">
    <citation type="journal article" date="2010" name="Stand. Genomic Sci.">
        <title>Complete genome sequence of Conexibacter woesei type strain (ID131577).</title>
        <authorList>
            <person name="Pukall R."/>
            <person name="Lapidus A."/>
            <person name="Glavina Del Rio T."/>
            <person name="Copeland A."/>
            <person name="Tice H."/>
            <person name="Cheng J.-F."/>
            <person name="Lucas S."/>
            <person name="Chen F."/>
            <person name="Nolan M."/>
            <person name="Bruce D."/>
            <person name="Goodwin L."/>
            <person name="Pitluck S."/>
            <person name="Mavromatis K."/>
            <person name="Ivanova N."/>
            <person name="Ovchinnikova G."/>
            <person name="Pati A."/>
            <person name="Chen A."/>
            <person name="Palaniappan K."/>
            <person name="Land M."/>
            <person name="Hauser L."/>
            <person name="Chang Y.-J."/>
            <person name="Jeffries C.D."/>
            <person name="Chain P."/>
            <person name="Meincke L."/>
            <person name="Sims D."/>
            <person name="Brettin T."/>
            <person name="Detter J.C."/>
            <person name="Rohde M."/>
            <person name="Goeker M."/>
            <person name="Bristow J."/>
            <person name="Eisen J.A."/>
            <person name="Markowitz V."/>
            <person name="Kyrpides N.C."/>
            <person name="Klenk H.-P."/>
            <person name="Hugenholtz P."/>
        </authorList>
    </citation>
    <scope>NUCLEOTIDE SEQUENCE [LARGE SCALE GENOMIC DNA]</scope>
    <source>
        <strain evidence="11">DSM 14684 / CIP 108061 / JCM 11494 / NBRC 100937 / ID131577</strain>
    </source>
</reference>
<keyword evidence="2 8" id="KW-0813">Transport</keyword>
<dbReference type="Gene3D" id="1.10.3720.10">
    <property type="entry name" value="MetI-like"/>
    <property type="match status" value="1"/>
</dbReference>
<accession>D3FAH9</accession>
<dbReference type="InterPro" id="IPR035906">
    <property type="entry name" value="MetI-like_sf"/>
</dbReference>
<dbReference type="STRING" id="469383.Cwoe_0815"/>
<evidence type="ECO:0000256" key="3">
    <source>
        <dbReference type="ARBA" id="ARBA00022475"/>
    </source>
</evidence>
<keyword evidence="7 8" id="KW-0472">Membrane</keyword>
<dbReference type="InterPro" id="IPR000515">
    <property type="entry name" value="MetI-like"/>
</dbReference>
<reference evidence="11" key="2">
    <citation type="submission" date="2010-01" db="EMBL/GenBank/DDBJ databases">
        <title>The complete genome of Conexibacter woesei DSM 14684.</title>
        <authorList>
            <consortium name="US DOE Joint Genome Institute (JGI-PGF)"/>
            <person name="Lucas S."/>
            <person name="Copeland A."/>
            <person name="Lapidus A."/>
            <person name="Glavina del Rio T."/>
            <person name="Dalin E."/>
            <person name="Tice H."/>
            <person name="Bruce D."/>
            <person name="Goodwin L."/>
            <person name="Pitluck S."/>
            <person name="Kyrpides N."/>
            <person name="Mavromatis K."/>
            <person name="Ivanova N."/>
            <person name="Mikhailova N."/>
            <person name="Chertkov O."/>
            <person name="Brettin T."/>
            <person name="Detter J.C."/>
            <person name="Han C."/>
            <person name="Larimer F."/>
            <person name="Land M."/>
            <person name="Hauser L."/>
            <person name="Markowitz V."/>
            <person name="Cheng J.-F."/>
            <person name="Hugenholtz P."/>
            <person name="Woyke T."/>
            <person name="Wu D."/>
            <person name="Pukall R."/>
            <person name="Steenblock K."/>
            <person name="Schneider S."/>
            <person name="Klenk H.-P."/>
            <person name="Eisen J.A."/>
        </authorList>
    </citation>
    <scope>NUCLEOTIDE SEQUENCE [LARGE SCALE GENOMIC DNA]</scope>
    <source>
        <strain evidence="11">DSM 14684 / CIP 108061 / JCM 11494 / NBRC 100937 / ID131577</strain>
    </source>
</reference>
<feature type="transmembrane region" description="Helical" evidence="8">
    <location>
        <begin position="118"/>
        <end position="142"/>
    </location>
</feature>
<dbReference type="PANTHER" id="PTHR43357:SF4">
    <property type="entry name" value="INNER MEMBRANE ABC TRANSPORTER PERMEASE PROTEIN YDCV"/>
    <property type="match status" value="1"/>
</dbReference>
<dbReference type="OrthoDB" id="6496035at2"/>
<evidence type="ECO:0000313" key="11">
    <source>
        <dbReference type="Proteomes" id="UP000008229"/>
    </source>
</evidence>
<dbReference type="Proteomes" id="UP000008229">
    <property type="component" value="Chromosome"/>
</dbReference>
<dbReference type="RefSeq" id="WP_012932301.1">
    <property type="nucleotide sequence ID" value="NC_013739.1"/>
</dbReference>
<feature type="transmembrane region" description="Helical" evidence="8">
    <location>
        <begin position="192"/>
        <end position="217"/>
    </location>
</feature>
<keyword evidence="6 8" id="KW-1133">Transmembrane helix</keyword>
<dbReference type="EMBL" id="CP001854">
    <property type="protein sequence ID" value="ADB49248.1"/>
    <property type="molecule type" value="Genomic_DNA"/>
</dbReference>
<keyword evidence="11" id="KW-1185">Reference proteome</keyword>
<sequence length="277" mass="29343">MSALHEGSPPVTAGRRTADRALRLLGRLGVALSVAFLLAPAVVIVVLSFSGDDVLAFPPKEWGFRQYSELFSSDIWMPAIWLSIKIAAPSALLALLIGVPASLAIVRSRLPGRFALQIGGIAGMIVPISAYAVAMYGVFAQFELLGSFWGLVIANSILGLPFVLVMGTAALTRVPVELELVAITLGASRLRAWVGITLRLMLPAIFGAAVLAFVTAFDEAVFINFLGGPDLVTMPKAIFDSVRYGVDPAITAIATLLMVATGALMSLPTLLRKKDPR</sequence>
<evidence type="ECO:0000256" key="4">
    <source>
        <dbReference type="ARBA" id="ARBA00022519"/>
    </source>
</evidence>
<organism evidence="10 11">
    <name type="scientific">Conexibacter woesei (strain DSM 14684 / CCUG 47730 / CIP 108061 / JCM 11494 / NBRC 100937 / ID131577)</name>
    <dbReference type="NCBI Taxonomy" id="469383"/>
    <lineage>
        <taxon>Bacteria</taxon>
        <taxon>Bacillati</taxon>
        <taxon>Actinomycetota</taxon>
        <taxon>Thermoleophilia</taxon>
        <taxon>Solirubrobacterales</taxon>
        <taxon>Conexibacteraceae</taxon>
        <taxon>Conexibacter</taxon>
    </lineage>
</organism>
<feature type="transmembrane region" description="Helical" evidence="8">
    <location>
        <begin position="249"/>
        <end position="271"/>
    </location>
</feature>
<keyword evidence="5 8" id="KW-0812">Transmembrane</keyword>
<dbReference type="Pfam" id="PF00528">
    <property type="entry name" value="BPD_transp_1"/>
    <property type="match status" value="1"/>
</dbReference>
<proteinExistence type="inferred from homology"/>
<evidence type="ECO:0000313" key="10">
    <source>
        <dbReference type="EMBL" id="ADB49248.1"/>
    </source>
</evidence>
<dbReference type="AlphaFoldDB" id="D3FAH9"/>
<dbReference type="PANTHER" id="PTHR43357">
    <property type="entry name" value="INNER MEMBRANE ABC TRANSPORTER PERMEASE PROTEIN YDCV"/>
    <property type="match status" value="1"/>
</dbReference>
<dbReference type="eggNOG" id="COG1177">
    <property type="taxonomic scope" value="Bacteria"/>
</dbReference>
<feature type="transmembrane region" description="Helical" evidence="8">
    <location>
        <begin position="79"/>
        <end position="106"/>
    </location>
</feature>
<dbReference type="GO" id="GO:0005886">
    <property type="term" value="C:plasma membrane"/>
    <property type="evidence" value="ECO:0007669"/>
    <property type="project" value="UniProtKB-SubCell"/>
</dbReference>
<evidence type="ECO:0000256" key="8">
    <source>
        <dbReference type="RuleBase" id="RU363032"/>
    </source>
</evidence>
<dbReference type="GO" id="GO:0055085">
    <property type="term" value="P:transmembrane transport"/>
    <property type="evidence" value="ECO:0007669"/>
    <property type="project" value="InterPro"/>
</dbReference>
<evidence type="ECO:0000256" key="5">
    <source>
        <dbReference type="ARBA" id="ARBA00022692"/>
    </source>
</evidence>
<dbReference type="SUPFAM" id="SSF161098">
    <property type="entry name" value="MetI-like"/>
    <property type="match status" value="1"/>
</dbReference>
<protein>
    <submittedName>
        <fullName evidence="10">Binding-protein-dependent transport systems inner membrane component</fullName>
    </submittedName>
</protein>
<dbReference type="CDD" id="cd06261">
    <property type="entry name" value="TM_PBP2"/>
    <property type="match status" value="1"/>
</dbReference>
<evidence type="ECO:0000256" key="7">
    <source>
        <dbReference type="ARBA" id="ARBA00023136"/>
    </source>
</evidence>
<feature type="domain" description="ABC transmembrane type-1" evidence="9">
    <location>
        <begin position="80"/>
        <end position="268"/>
    </location>
</feature>
<keyword evidence="3" id="KW-1003">Cell membrane</keyword>
<evidence type="ECO:0000256" key="1">
    <source>
        <dbReference type="ARBA" id="ARBA00004429"/>
    </source>
</evidence>
<evidence type="ECO:0000259" key="9">
    <source>
        <dbReference type="PROSITE" id="PS50928"/>
    </source>
</evidence>
<gene>
    <name evidence="10" type="ordered locus">Cwoe_0815</name>
</gene>
<feature type="transmembrane region" description="Helical" evidence="8">
    <location>
        <begin position="148"/>
        <end position="171"/>
    </location>
</feature>